<gene>
    <name evidence="4" type="ORF">P153DRAFT_392100</name>
</gene>
<dbReference type="RefSeq" id="XP_033529172.1">
    <property type="nucleotide sequence ID" value="XM_033671123.1"/>
</dbReference>
<proteinExistence type="predicted"/>
<dbReference type="AlphaFoldDB" id="A0A6A6AUZ3"/>
<reference evidence="4" key="1">
    <citation type="journal article" date="2020" name="Stud. Mycol.">
        <title>101 Dothideomycetes genomes: a test case for predicting lifestyles and emergence of pathogens.</title>
        <authorList>
            <person name="Haridas S."/>
            <person name="Albert R."/>
            <person name="Binder M."/>
            <person name="Bloem J."/>
            <person name="Labutti K."/>
            <person name="Salamov A."/>
            <person name="Andreopoulos B."/>
            <person name="Baker S."/>
            <person name="Barry K."/>
            <person name="Bills G."/>
            <person name="Bluhm B."/>
            <person name="Cannon C."/>
            <person name="Castanera R."/>
            <person name="Culley D."/>
            <person name="Daum C."/>
            <person name="Ezra D."/>
            <person name="Gonzalez J."/>
            <person name="Henrissat B."/>
            <person name="Kuo A."/>
            <person name="Liang C."/>
            <person name="Lipzen A."/>
            <person name="Lutzoni F."/>
            <person name="Magnuson J."/>
            <person name="Mondo S."/>
            <person name="Nolan M."/>
            <person name="Ohm R."/>
            <person name="Pangilinan J."/>
            <person name="Park H.-J."/>
            <person name="Ramirez L."/>
            <person name="Alfaro M."/>
            <person name="Sun H."/>
            <person name="Tritt A."/>
            <person name="Yoshinaga Y."/>
            <person name="Zwiers L.-H."/>
            <person name="Turgeon B."/>
            <person name="Goodwin S."/>
            <person name="Spatafora J."/>
            <person name="Crous P."/>
            <person name="Grigoriev I."/>
        </authorList>
    </citation>
    <scope>NUCLEOTIDE SEQUENCE</scope>
    <source>
        <strain evidence="4">CBS 119687</strain>
    </source>
</reference>
<dbReference type="EMBL" id="ML977497">
    <property type="protein sequence ID" value="KAF2134785.1"/>
    <property type="molecule type" value="Genomic_DNA"/>
</dbReference>
<keyword evidence="5" id="KW-1185">Reference proteome</keyword>
<feature type="compositionally biased region" description="Polar residues" evidence="2">
    <location>
        <begin position="519"/>
        <end position="531"/>
    </location>
</feature>
<dbReference type="GeneID" id="54411555"/>
<evidence type="ECO:0000313" key="4">
    <source>
        <dbReference type="EMBL" id="KAF2134785.1"/>
    </source>
</evidence>
<evidence type="ECO:0000313" key="5">
    <source>
        <dbReference type="Proteomes" id="UP000799771"/>
    </source>
</evidence>
<feature type="coiled-coil region" evidence="1">
    <location>
        <begin position="106"/>
        <end position="183"/>
    </location>
</feature>
<evidence type="ECO:0000256" key="3">
    <source>
        <dbReference type="SAM" id="Phobius"/>
    </source>
</evidence>
<sequence>MSFPTLPFAFGVEQSYQFSGVSGQQPPETAAQEEAVRPWRSKVIALEAEVQTAKAQVDGLQTKARMGNALVASLQKEARDRGAELTVRTAVCDQASTMLEQAQRAESIAREVARSLRDKNQELENRQAAMAQKHVDEKHADEEFYHGRIAELTKTVDEQRRELAREREQHVELQGQYSNLSADSLKQAQQLHLKDGQLDKLRTHIDKLHDDVSTERDVARQNESLLSKAYAELEQTKAARNTVVVARDEALAAEHGRRLEIADLIAEMQELNQDNAQLRQDMEAIDEVEKQNAGLQQDLEDLRDQMHGHDRTVLVKDERISHLEKQLQKERQRTLAADDAAAAAAAAAKAVMSPVNEPLPVYTSTVGDSLEDELAASSDYDADSVYDAIESLDFSLIRYVDVQPVEPPTLEFGIHVEEAASVVPVARRITITTESVDTGSQTDTPPAPVASAPHLTASIISAATITIAPVEAQEPVVTEFERKPTATIAVQTNFTNPMVHDVPIDIMDEEPPLEAPTKRPTSSSGTQTDKSQPAPPTTTAITTKSSVSSSRGFSRWLLPIAAIILSIFCLRLYTEVQRWRTANGIGYGYDDAYSRGGAYGNGRKIFGLFDVAMHIGNSDFSESIARAMSVVITRYEDWAGIDHVPHY</sequence>
<organism evidence="4 5">
    <name type="scientific">Dothidotthia symphoricarpi CBS 119687</name>
    <dbReference type="NCBI Taxonomy" id="1392245"/>
    <lineage>
        <taxon>Eukaryota</taxon>
        <taxon>Fungi</taxon>
        <taxon>Dikarya</taxon>
        <taxon>Ascomycota</taxon>
        <taxon>Pezizomycotina</taxon>
        <taxon>Dothideomycetes</taxon>
        <taxon>Pleosporomycetidae</taxon>
        <taxon>Pleosporales</taxon>
        <taxon>Dothidotthiaceae</taxon>
        <taxon>Dothidotthia</taxon>
    </lineage>
</organism>
<protein>
    <submittedName>
        <fullName evidence="4">Uncharacterized protein</fullName>
    </submittedName>
</protein>
<keyword evidence="3" id="KW-1133">Transmembrane helix</keyword>
<dbReference type="Proteomes" id="UP000799771">
    <property type="component" value="Unassembled WGS sequence"/>
</dbReference>
<feature type="coiled-coil region" evidence="1">
    <location>
        <begin position="261"/>
        <end position="312"/>
    </location>
</feature>
<evidence type="ECO:0000256" key="1">
    <source>
        <dbReference type="SAM" id="Coils"/>
    </source>
</evidence>
<evidence type="ECO:0000256" key="2">
    <source>
        <dbReference type="SAM" id="MobiDB-lite"/>
    </source>
</evidence>
<dbReference type="OrthoDB" id="3801070at2759"/>
<keyword evidence="1" id="KW-0175">Coiled coil</keyword>
<keyword evidence="3" id="KW-0812">Transmembrane</keyword>
<feature type="region of interest" description="Disordered" evidence="2">
    <location>
        <begin position="509"/>
        <end position="545"/>
    </location>
</feature>
<feature type="transmembrane region" description="Helical" evidence="3">
    <location>
        <begin position="556"/>
        <end position="573"/>
    </location>
</feature>
<name>A0A6A6AUZ3_9PLEO</name>
<accession>A0A6A6AUZ3</accession>
<keyword evidence="3" id="KW-0472">Membrane</keyword>